<comment type="caution">
    <text evidence="10">The sequence shown here is derived from an EMBL/GenBank/DDBJ whole genome shotgun (WGS) entry which is preliminary data.</text>
</comment>
<evidence type="ECO:0000313" key="11">
    <source>
        <dbReference type="Proteomes" id="UP000309544"/>
    </source>
</evidence>
<keyword evidence="5 8" id="KW-1133">Transmembrane helix</keyword>
<dbReference type="PANTHER" id="PTHR35851:SF1">
    <property type="entry name" value="CELL DIVISION PROTEIN FTSQ"/>
    <property type="match status" value="1"/>
</dbReference>
<keyword evidence="3" id="KW-0132">Cell division</keyword>
<dbReference type="PROSITE" id="PS51779">
    <property type="entry name" value="POTRA"/>
    <property type="match status" value="1"/>
</dbReference>
<dbReference type="InterPro" id="IPR026579">
    <property type="entry name" value="FtsQ"/>
</dbReference>
<reference evidence="10 11" key="1">
    <citation type="submission" date="2019-05" db="EMBL/GenBank/DDBJ databases">
        <title>Draft Whole-Genome sequence of the green sulfur bacterium Prosthecochloris vibrioformis DSM 260.</title>
        <authorList>
            <person name="Meyer T.E."/>
            <person name="Kyndt J.A."/>
        </authorList>
    </citation>
    <scope>NUCLEOTIDE SEQUENCE [LARGE SCALE GENOMIC DNA]</scope>
    <source>
        <strain evidence="10 11">DSM 260</strain>
    </source>
</reference>
<sequence length="253" mass="28876">MSRGEKNDIPDTQERAASGQLFVAAVLFLLFVGLLVLGGVAAKWKKGVVVRQVVIEGNRLVPDDELLRLVTDLEKTPLEDVQPGQIARRFLARPYIRTADVATELDGTVRITVGEREPIALLAGEDDRLRVLDSVGKSLPYRAFALPERRLVTVHGLGERFAVVREFLLALEDMQYARLMVTDVWLKADNLTYFTVAGSRTRFIIGNDGEYKEKFEKFEIFWQKVIAREGMDRYAMVDLRFRERVFAREEKSR</sequence>
<keyword evidence="2" id="KW-1003">Cell membrane</keyword>
<evidence type="ECO:0000259" key="9">
    <source>
        <dbReference type="PROSITE" id="PS51779"/>
    </source>
</evidence>
<protein>
    <submittedName>
        <fullName evidence="10">FtsQ-type POTRA domain-containing protein</fullName>
    </submittedName>
</protein>
<evidence type="ECO:0000256" key="6">
    <source>
        <dbReference type="ARBA" id="ARBA00023136"/>
    </source>
</evidence>
<evidence type="ECO:0000256" key="8">
    <source>
        <dbReference type="SAM" id="Phobius"/>
    </source>
</evidence>
<dbReference type="Proteomes" id="UP000309544">
    <property type="component" value="Unassembled WGS sequence"/>
</dbReference>
<dbReference type="GO" id="GO:0090529">
    <property type="term" value="P:cell septum assembly"/>
    <property type="evidence" value="ECO:0007669"/>
    <property type="project" value="InterPro"/>
</dbReference>
<dbReference type="InterPro" id="IPR013685">
    <property type="entry name" value="POTRA_FtsQ_type"/>
</dbReference>
<keyword evidence="7" id="KW-0131">Cell cycle</keyword>
<evidence type="ECO:0000256" key="5">
    <source>
        <dbReference type="ARBA" id="ARBA00022989"/>
    </source>
</evidence>
<dbReference type="Gene3D" id="3.10.20.310">
    <property type="entry name" value="membrane protein fhac"/>
    <property type="match status" value="1"/>
</dbReference>
<evidence type="ECO:0000256" key="7">
    <source>
        <dbReference type="ARBA" id="ARBA00023306"/>
    </source>
</evidence>
<feature type="domain" description="POTRA" evidence="9">
    <location>
        <begin position="48"/>
        <end position="116"/>
    </location>
</feature>
<keyword evidence="11" id="KW-1185">Reference proteome</keyword>
<dbReference type="EMBL" id="VDCI01000001">
    <property type="protein sequence ID" value="TNJ37676.1"/>
    <property type="molecule type" value="Genomic_DNA"/>
</dbReference>
<evidence type="ECO:0000256" key="1">
    <source>
        <dbReference type="ARBA" id="ARBA00004370"/>
    </source>
</evidence>
<dbReference type="Pfam" id="PF08478">
    <property type="entry name" value="POTRA_1"/>
    <property type="match status" value="1"/>
</dbReference>
<evidence type="ECO:0000256" key="3">
    <source>
        <dbReference type="ARBA" id="ARBA00022618"/>
    </source>
</evidence>
<proteinExistence type="predicted"/>
<dbReference type="RefSeq" id="WP_068868109.1">
    <property type="nucleotide sequence ID" value="NZ_VDCI01000001.1"/>
</dbReference>
<dbReference type="AlphaFoldDB" id="A0A5C4S2H4"/>
<evidence type="ECO:0000313" key="10">
    <source>
        <dbReference type="EMBL" id="TNJ37676.1"/>
    </source>
</evidence>
<organism evidence="10 11">
    <name type="scientific">Prosthecochloris vibrioformis</name>
    <name type="common">Chlorobium vibrioforme</name>
    <dbReference type="NCBI Taxonomy" id="1098"/>
    <lineage>
        <taxon>Bacteria</taxon>
        <taxon>Pseudomonadati</taxon>
        <taxon>Chlorobiota</taxon>
        <taxon>Chlorobiia</taxon>
        <taxon>Chlorobiales</taxon>
        <taxon>Chlorobiaceae</taxon>
        <taxon>Prosthecochloris</taxon>
    </lineage>
</organism>
<name>A0A5C4S2H4_PROVB</name>
<gene>
    <name evidence="10" type="ORF">FGF68_00385</name>
</gene>
<evidence type="ECO:0000256" key="4">
    <source>
        <dbReference type="ARBA" id="ARBA00022692"/>
    </source>
</evidence>
<dbReference type="InterPro" id="IPR034746">
    <property type="entry name" value="POTRA"/>
</dbReference>
<accession>A0A5C4S2H4</accession>
<dbReference type="PANTHER" id="PTHR35851">
    <property type="entry name" value="CELL DIVISION PROTEIN FTSQ"/>
    <property type="match status" value="1"/>
</dbReference>
<comment type="subcellular location">
    <subcellularLocation>
        <location evidence="1">Membrane</location>
    </subcellularLocation>
</comment>
<keyword evidence="6 8" id="KW-0472">Membrane</keyword>
<feature type="transmembrane region" description="Helical" evidence="8">
    <location>
        <begin position="20"/>
        <end position="42"/>
    </location>
</feature>
<evidence type="ECO:0000256" key="2">
    <source>
        <dbReference type="ARBA" id="ARBA00022475"/>
    </source>
</evidence>
<keyword evidence="4 8" id="KW-0812">Transmembrane</keyword>
<dbReference type="GO" id="GO:0016020">
    <property type="term" value="C:membrane"/>
    <property type="evidence" value="ECO:0007669"/>
    <property type="project" value="UniProtKB-SubCell"/>
</dbReference>